<dbReference type="InterPro" id="IPR006880">
    <property type="entry name" value="INO80B_C"/>
</dbReference>
<organism evidence="3">
    <name type="scientific">Davidia involucrata</name>
    <name type="common">Dove tree</name>
    <dbReference type="NCBI Taxonomy" id="16924"/>
    <lineage>
        <taxon>Eukaryota</taxon>
        <taxon>Viridiplantae</taxon>
        <taxon>Streptophyta</taxon>
        <taxon>Embryophyta</taxon>
        <taxon>Tracheophyta</taxon>
        <taxon>Spermatophyta</taxon>
        <taxon>Magnoliopsida</taxon>
        <taxon>eudicotyledons</taxon>
        <taxon>Gunneridae</taxon>
        <taxon>Pentapetalae</taxon>
        <taxon>asterids</taxon>
        <taxon>Cornales</taxon>
        <taxon>Nyssaceae</taxon>
        <taxon>Davidia</taxon>
    </lineage>
</organism>
<accession>A0A5B7C284</accession>
<protein>
    <recommendedName>
        <fullName evidence="2">INO80 complex subunit B-like conserved region domain-containing protein</fullName>
    </recommendedName>
</protein>
<dbReference type="InterPro" id="IPR007529">
    <property type="entry name" value="Znf_HIT"/>
</dbReference>
<dbReference type="PANTHER" id="PTHR21561:SF14">
    <property type="entry name" value="HIT ZINC FINGER AND PAPA-1-LIKE DOMAIN-CONTAINING PROTEIN"/>
    <property type="match status" value="1"/>
</dbReference>
<feature type="compositionally biased region" description="Basic and acidic residues" evidence="1">
    <location>
        <begin position="372"/>
        <end position="386"/>
    </location>
</feature>
<gene>
    <name evidence="3" type="ORF">Din_042874</name>
</gene>
<dbReference type="GO" id="GO:0006338">
    <property type="term" value="P:chromatin remodeling"/>
    <property type="evidence" value="ECO:0007669"/>
    <property type="project" value="InterPro"/>
</dbReference>
<feature type="compositionally biased region" description="Polar residues" evidence="1">
    <location>
        <begin position="427"/>
        <end position="445"/>
    </location>
</feature>
<dbReference type="CDD" id="cd23021">
    <property type="entry name" value="zf-HIT_IN80B"/>
    <property type="match status" value="1"/>
</dbReference>
<feature type="region of interest" description="Disordered" evidence="1">
    <location>
        <begin position="357"/>
        <end position="520"/>
    </location>
</feature>
<dbReference type="PANTHER" id="PTHR21561">
    <property type="entry name" value="INO80 COMPLEX SUBUNIT B"/>
    <property type="match status" value="1"/>
</dbReference>
<feature type="compositionally biased region" description="Low complexity" evidence="1">
    <location>
        <begin position="204"/>
        <end position="219"/>
    </location>
</feature>
<feature type="compositionally biased region" description="Basic and acidic residues" evidence="1">
    <location>
        <begin position="112"/>
        <end position="126"/>
    </location>
</feature>
<sequence length="615" mass="67701">MESFGGFGFGDVNKTVRKKRSNSSRRPRNDSQPLPDYRDNSSLSSTPPSDNASKASSDDNTGHGTNSQKKELNLNQCSSRASSTNLAEAETALKVNNEDGLGESSDALVKSNSERKHSGIDSKRSSEGALAPVNWKSTNKVKEGLELQSRTRDTKSSGRISGTHSSGQSGLASDGQGNDNKFKKVKLKVGGVTRTIHPTSTSDGASLGGSSSTKSSHSSDAPRPRQRLILQDMSDEDRSPSPDKGSGLHGVPWKDFSRSGFSVRKVDSSRGKMAEESVSIKQSDKHEPVRKSKRVPKRRLLDGAFDDGDDDDEEIRYLEKLKTTKVAADYGAENEYEDEVGTKKHRKISRVLKKNIDGGYNVDAGDYGSSRSAREAKKSRSGRSYEDTDYMEEEEMVSDGEPETNRKKQRKEFIDVLGDSKREMAVTTRQRALQTGKDISSSSGASLIEFPNGLPPAPPRKQKEKLSEVEQQLKKAEAAQRRRMQVEKAARESEAEAIRKILGQDSSRKKREDKMKKRQEELAQERAANAMTLTSNTVRWVMGPSGTVVTFPNELGLPSIFDTKPCSYPPPREKCAGPSCTNPYKYRDSKSKLPLCSLQCYKALHEKMKPVTAAC</sequence>
<feature type="region of interest" description="Disordered" evidence="1">
    <location>
        <begin position="1"/>
        <end position="311"/>
    </location>
</feature>
<reference evidence="3" key="1">
    <citation type="submission" date="2019-08" db="EMBL/GenBank/DDBJ databases">
        <title>Reference gene set and small RNA set construction with multiple tissues from Davidia involucrata Baill.</title>
        <authorList>
            <person name="Yang H."/>
            <person name="Zhou C."/>
            <person name="Li G."/>
            <person name="Wang J."/>
            <person name="Gao P."/>
            <person name="Wang M."/>
            <person name="Wang R."/>
            <person name="Zhao Y."/>
        </authorList>
    </citation>
    <scope>NUCLEOTIDE SEQUENCE</scope>
    <source>
        <tissue evidence="3">Mixed with DoveR01_LX</tissue>
    </source>
</reference>
<feature type="compositionally biased region" description="Basic and acidic residues" evidence="1">
    <location>
        <begin position="264"/>
        <end position="275"/>
    </location>
</feature>
<dbReference type="EMBL" id="GHES01042874">
    <property type="protein sequence ID" value="MPA73433.1"/>
    <property type="molecule type" value="Transcribed_RNA"/>
</dbReference>
<feature type="domain" description="INO80 complex subunit B-like conserved region" evidence="2">
    <location>
        <begin position="470"/>
        <end position="555"/>
    </location>
</feature>
<feature type="compositionally biased region" description="Polar residues" evidence="1">
    <location>
        <begin position="157"/>
        <end position="179"/>
    </location>
</feature>
<dbReference type="Pfam" id="PF04438">
    <property type="entry name" value="zf-HIT"/>
    <property type="match status" value="1"/>
</dbReference>
<feature type="compositionally biased region" description="Basic residues" evidence="1">
    <location>
        <begin position="15"/>
        <end position="26"/>
    </location>
</feature>
<dbReference type="InterPro" id="IPR029523">
    <property type="entry name" value="INO80B/Ies2"/>
</dbReference>
<dbReference type="SMART" id="SM01406">
    <property type="entry name" value="PAPA-1"/>
    <property type="match status" value="1"/>
</dbReference>
<feature type="compositionally biased region" description="Basic and acidic residues" evidence="1">
    <location>
        <begin position="464"/>
        <end position="499"/>
    </location>
</feature>
<name>A0A5B7C284_DAVIN</name>
<evidence type="ECO:0000256" key="1">
    <source>
        <dbReference type="SAM" id="MobiDB-lite"/>
    </source>
</evidence>
<feature type="compositionally biased region" description="Polar residues" evidence="1">
    <location>
        <begin position="62"/>
        <end position="86"/>
    </location>
</feature>
<feature type="compositionally biased region" description="Basic and acidic residues" evidence="1">
    <location>
        <begin position="403"/>
        <end position="424"/>
    </location>
</feature>
<dbReference type="GO" id="GO:0031011">
    <property type="term" value="C:Ino80 complex"/>
    <property type="evidence" value="ECO:0007669"/>
    <property type="project" value="InterPro"/>
</dbReference>
<feature type="compositionally biased region" description="Basic and acidic residues" evidence="1">
    <location>
        <begin position="506"/>
        <end position="520"/>
    </location>
</feature>
<dbReference type="AlphaFoldDB" id="A0A5B7C284"/>
<evidence type="ECO:0000313" key="3">
    <source>
        <dbReference type="EMBL" id="MPA73433.1"/>
    </source>
</evidence>
<feature type="compositionally biased region" description="Acidic residues" evidence="1">
    <location>
        <begin position="387"/>
        <end position="402"/>
    </location>
</feature>
<proteinExistence type="predicted"/>
<feature type="compositionally biased region" description="Basic and acidic residues" evidence="1">
    <location>
        <begin position="140"/>
        <end position="156"/>
    </location>
</feature>
<evidence type="ECO:0000259" key="2">
    <source>
        <dbReference type="SMART" id="SM01406"/>
    </source>
</evidence>
<dbReference type="Pfam" id="PF04795">
    <property type="entry name" value="PAPA-1"/>
    <property type="match status" value="1"/>
</dbReference>